<keyword evidence="2" id="KW-0813">Transport</keyword>
<comment type="function">
    <text evidence="18">Voltage-sensitive calcium channels (VSCC) mediate the entry of calcium ions into excitable cells and are also involved in a variety of calcium-dependent processes, including muscle contraction, hormone or neurotransmitter release, gene expression, cell motility, cell division and cell death.</text>
</comment>
<dbReference type="Pfam" id="PF08763">
    <property type="entry name" value="Ca_chan_IQ"/>
    <property type="match status" value="1"/>
</dbReference>
<feature type="binding site" evidence="17">
    <location>
        <position position="294"/>
    </location>
    <ligand>
        <name>Ca(2+)</name>
        <dbReference type="ChEBI" id="CHEBI:29108"/>
    </ligand>
</feature>
<keyword evidence="9 17" id="KW-0106">Calcium</keyword>
<feature type="region of interest" description="Disordered" evidence="19">
    <location>
        <begin position="2105"/>
        <end position="2125"/>
    </location>
</feature>
<keyword evidence="4 18" id="KW-0109">Calcium transport</keyword>
<dbReference type="InterPro" id="IPR005446">
    <property type="entry name" value="VDCC_L_a1su"/>
</dbReference>
<evidence type="ECO:0000256" key="6">
    <source>
        <dbReference type="ARBA" id="ARBA00022692"/>
    </source>
</evidence>
<feature type="region of interest" description="Disordered" evidence="19">
    <location>
        <begin position="1648"/>
        <end position="1692"/>
    </location>
</feature>
<organism evidence="22">
    <name type="scientific">Hirudo verbana</name>
    <dbReference type="NCBI Taxonomy" id="311461"/>
    <lineage>
        <taxon>Eukaryota</taxon>
        <taxon>Metazoa</taxon>
        <taxon>Spiralia</taxon>
        <taxon>Lophotrochozoa</taxon>
        <taxon>Annelida</taxon>
        <taxon>Clitellata</taxon>
        <taxon>Hirudinea</taxon>
        <taxon>Hirudinida</taxon>
        <taxon>Hirudiniformes</taxon>
        <taxon>Hirudinidae</taxon>
        <taxon>Hirudo</taxon>
    </lineage>
</organism>
<keyword evidence="10 18" id="KW-0851">Voltage-gated channel</keyword>
<feature type="transmembrane region" description="Helical" evidence="20">
    <location>
        <begin position="567"/>
        <end position="585"/>
    </location>
</feature>
<dbReference type="InterPro" id="IPR050599">
    <property type="entry name" value="VDCC_alpha-1_subunit"/>
</dbReference>
<dbReference type="Gene3D" id="1.10.287.70">
    <property type="match status" value="4"/>
</dbReference>
<evidence type="ECO:0000256" key="13">
    <source>
        <dbReference type="ARBA" id="ARBA00023136"/>
    </source>
</evidence>
<feature type="transmembrane region" description="Helical" evidence="20">
    <location>
        <begin position="109"/>
        <end position="130"/>
    </location>
</feature>
<sequence length="2301" mass="257850">MTALAAAGVSGAAGAYDSDGTLGPGGTAKRKTNTRKPLGPVSVRPPRALFCLTLKNPLRKVTIELVEWKTFEYFILITIFANCVALGIYTPYPEGDSNDLNSTLEMVEYGFLCIFALEALVKIVAYGFVLHPGAYLHNGWNILDFIIVVVGLFSVALPYFKISSAIDVKALRAFRVLRPLKLVSGVPSLQVVLNSILKAMVPLFHIALLVIFVIIIYAIVGLELFSGKLRSTCYFNNTKTISLDHPHPCGKGFECLAERNEVCLKDWDGPNFGITNFDNIGLAMLTVFQCVTMEGWTTIMYDINDSVGNGWPWIYFVSLIIIGSFFVLNLVLGVLSGEFSKEREKAKARGDFKKLREKQQLDEDLKGYLEWITQAEDIEAEAEEKQEKMRNELEDATDKDGDAGEPLQQQQQISWWSNKKKHLSKLNRRCRKGCRQVVKSQAFYWLVIIFVFLNTCVLTSEHYGQPEWLDKFQEIANLFFIVLFAMEMLLKMYSVGLQGYFVSLFNRFDCFVVICSVVEAVFTYTQVMPQLGVSVLRCARLLRVFKATRYWSSLRNLVASLLNSMRSIVSLLLLLFLFIVIFALLGMQLFGGKFSYNADVPKPRSNFDSFWQSLLTVFQILTGEDWNTVMYNGIQAYGGISKLGVVVCFYFVVLFICGNYILLNVFLAIAVDNLADADTLGEAEKQHEMIEGVADAPQNEPEKEEMQGGDNAGEHDERSDSEVMEKCDEAGTKNPNEKTNLNDSDIVTLDDPVARMDAEEEVEQQAGARPRRLSEIKMTTKIKPIPNASSLFIFSPTNRLRVACYKICTNHYWGNFILVCILISSIVLAAEDPLDAKATRNLVLRKFDYFFSSVFAVEITLKIVAYGFILHKESFCRSPFNLLDLLVVTVALISFVIDNERISVVKILRVCRVLRPLRAINRAKGLKHVVQCVVVAVKTIYNILLVTFLLEFMFAVIGVQLFKGAFHECNDQSKLTKEECQGEFVQFKGGNVSKPFVERRQWNNSNFNFDDVSQGMLTLFTVATFEGWPELMYKSIDSTEEDRGPIYNSRQFIAVFYFVYIIIIAFFMVNIFVGFVIVTFQNEGEQEYKNCELDKNQRKCIEFALKAKPQRRYIPKVAFQYKIWWFVTSRGFEYGIFVLIMLNTLTLAMKYADQSELYESVLDYLNMFFTGVFTIEFVLKLIAFKVKNYFGDAWNIFDFVIVLGSMVDVVYTEINPHKSSPLMSISFFRLFRVMRLIKLLSRGEGIRTLLWTFIKSFQALPYVALLIVMLFFIYAVIGMQVFGKIALKEDTAIHRNNNFQTFPQAVMVLFRSATGEAWQEIMMSCIGSDTVECDPKADESQNCGSSFAFPYFISFYILCSFLIINLFVAVIMDNFDYLTRDWSILGPHHLDEFVRQWSEYDPEANGRIKHLDVVTLLRKISPPLGFGKLCPHRVACKRLVTMNMPLNSDGTVMFNATLFALVRTSLRIKTEGNIDQANEELRAVIKKIWKRTNPKLLDQVVPPAGGDDDITVGKFYATFLIQDYFRRFKKRKEQMHKMNQLGQHHTEALQAGIRAFHDLGPELRRAISGNLEDEEEGEALLKRKFDEFPTHRREHSLFGTVMSAINRSSIALSAGLGNNSNNNATNSNNNNLNTCRSHSIAVPFRTQEDQHQPLLAPSAAEEPAEKTRQRRLGSATNSLVCPHARKSPTSQNAINVRDLLAAGAPMVPEVQIHPVTSSPSSSPSSPTLLHYDDPSGGNIIIVVPTSSSNVRRSSVVSSSNSLAVYSQLHARRSPSIKEEEAGETGEDDDEGEEARSFYSLREEGGLSTPYDRPLRLGLSCRTGEGGSADLDAVRRGLLQPPDLPLRPASYEDMAQQEDSDGCSEGTTGGWGRKRSRRGSKRSRLFLPCLSGKKKADRNPLVSKVSLPLKLAQAQAMALAGLNALGRHRSVDHPAVLRTPPDSPRRIRASYYTPARPLLLAPLSPDHPMTLYDPGEDYPSSSSSSSSQSSPRSVLCPRVAKEMLKVAGSAESLVGMMLQSEGIAELVDAKCLQREISEATGLSALEMDRAAHKILRRSKSWGSNGVCGRQESQKVAWERKSSEGSRGNDPSLLPPLVIQLDEEHQPPHHVRATSSPVSTSGNGSETKQQMLVNHSHQNLVFRGDVGGGSDSPPLTRHRIIVSSRSSLDSSSIKDPEFASKSSLLSPSSNSKEARRSSATASASPRQLVSFPGRIFQKLKAATASFTSTPKHQKADDLPQMRIERDQRAAAPNEGEGEVYDPSPLHLVPMRSLLGKGRQQRQEATRRSSSSDDEIHTVYITSI</sequence>
<dbReference type="InterPro" id="IPR014873">
    <property type="entry name" value="VDCC_a1su_IQ"/>
</dbReference>
<feature type="region of interest" description="Disordered" evidence="19">
    <location>
        <begin position="1770"/>
        <end position="1795"/>
    </location>
</feature>
<dbReference type="Gene3D" id="1.20.120.350">
    <property type="entry name" value="Voltage-gated potassium channels. Chain C"/>
    <property type="match status" value="4"/>
</dbReference>
<dbReference type="Gene3D" id="6.10.250.2500">
    <property type="match status" value="1"/>
</dbReference>
<feature type="transmembrane region" description="Helical" evidence="20">
    <location>
        <begin position="1196"/>
        <end position="1214"/>
    </location>
</feature>
<evidence type="ECO:0000256" key="9">
    <source>
        <dbReference type="ARBA" id="ARBA00022837"/>
    </source>
</evidence>
<keyword evidence="15" id="KW-0325">Glycoprotein</keyword>
<comment type="similarity">
    <text evidence="18">Belongs to the calcium channel alpha-1 subunit (TC 1.A.1.11) family.</text>
</comment>
<dbReference type="InterPro" id="IPR005821">
    <property type="entry name" value="Ion_trans_dom"/>
</dbReference>
<feature type="region of interest" description="Disordered" evidence="19">
    <location>
        <begin position="693"/>
        <end position="744"/>
    </location>
</feature>
<feature type="region of interest" description="Disordered" evidence="19">
    <location>
        <begin position="2271"/>
        <end position="2301"/>
    </location>
</feature>
<dbReference type="GO" id="GO:0046872">
    <property type="term" value="F:metal ion binding"/>
    <property type="evidence" value="ECO:0007669"/>
    <property type="project" value="UniProtKB-KW"/>
</dbReference>
<dbReference type="PANTHER" id="PTHR45628:SF1">
    <property type="entry name" value="VOLTAGE-DEPENDENT CALCIUM CHANNEL TYPE D SUBUNIT ALPHA-1"/>
    <property type="match status" value="1"/>
</dbReference>
<keyword evidence="6 20" id="KW-0812">Transmembrane</keyword>
<evidence type="ECO:0000256" key="12">
    <source>
        <dbReference type="ARBA" id="ARBA00023065"/>
    </source>
</evidence>
<evidence type="ECO:0000256" key="5">
    <source>
        <dbReference type="ARBA" id="ARBA00022673"/>
    </source>
</evidence>
<feature type="region of interest" description="Disordered" evidence="19">
    <location>
        <begin position="2060"/>
        <end position="2093"/>
    </location>
</feature>
<evidence type="ECO:0000256" key="16">
    <source>
        <dbReference type="ARBA" id="ARBA00023303"/>
    </source>
</evidence>
<dbReference type="GO" id="GO:0098703">
    <property type="term" value="P:calcium ion import across plasma membrane"/>
    <property type="evidence" value="ECO:0007669"/>
    <property type="project" value="TreeGrafter"/>
</dbReference>
<evidence type="ECO:0000256" key="8">
    <source>
        <dbReference type="ARBA" id="ARBA00022737"/>
    </source>
</evidence>
<feature type="transmembrane region" description="Helical" evidence="20">
    <location>
        <begin position="1134"/>
        <end position="1152"/>
    </location>
</feature>
<feature type="transmembrane region" description="Helical" evidence="20">
    <location>
        <begin position="142"/>
        <end position="160"/>
    </location>
</feature>
<feature type="transmembrane region" description="Helical" evidence="20">
    <location>
        <begin position="442"/>
        <end position="463"/>
    </location>
</feature>
<dbReference type="InterPro" id="IPR031649">
    <property type="entry name" value="GPHH_dom"/>
</dbReference>
<dbReference type="FunFam" id="1.10.287.70:FF:000009">
    <property type="entry name" value="Voltage-dependent L-type calcium channel subunit alpha"/>
    <property type="match status" value="1"/>
</dbReference>
<feature type="transmembrane region" description="Helical" evidence="20">
    <location>
        <begin position="643"/>
        <end position="663"/>
    </location>
</feature>
<proteinExistence type="evidence at transcript level"/>
<feature type="transmembrane region" description="Helical" evidence="20">
    <location>
        <begin position="1349"/>
        <end position="1372"/>
    </location>
</feature>
<keyword evidence="8" id="KW-0677">Repeat</keyword>
<feature type="region of interest" description="Disordered" evidence="19">
    <location>
        <begin position="2162"/>
        <end position="2204"/>
    </location>
</feature>
<keyword evidence="7 17" id="KW-0479">Metal-binding</keyword>
<evidence type="ECO:0000256" key="10">
    <source>
        <dbReference type="ARBA" id="ARBA00022882"/>
    </source>
</evidence>
<feature type="compositionally biased region" description="Low complexity" evidence="19">
    <location>
        <begin position="2178"/>
        <end position="2202"/>
    </location>
</feature>
<reference evidence="22" key="1">
    <citation type="submission" date="2018-02" db="EMBL/GenBank/DDBJ databases">
        <title>Hirudo verbana central nervous system transcriptome analysis of ion channel and receptor content.</title>
        <authorList>
            <person name="Northcutt A.J."/>
            <person name="Schulz D.J."/>
            <person name="Mesce K.A."/>
        </authorList>
    </citation>
    <scope>NUCLEOTIDE SEQUENCE</scope>
</reference>
<protein>
    <recommendedName>
        <fullName evidence="18">Voltage-dependent L-type calcium channel subunit alpha</fullName>
    </recommendedName>
</protein>
<dbReference type="GO" id="GO:0008331">
    <property type="term" value="F:high voltage-gated calcium channel activity"/>
    <property type="evidence" value="ECO:0007669"/>
    <property type="project" value="TreeGrafter"/>
</dbReference>
<dbReference type="FunFam" id="1.10.287.70:FF:000107">
    <property type="entry name" value="Voltage-dependent L-type calcium channel subunit alpha"/>
    <property type="match status" value="1"/>
</dbReference>
<dbReference type="Pfam" id="PF00520">
    <property type="entry name" value="Ion_trans"/>
    <property type="match status" value="4"/>
</dbReference>
<feature type="compositionally biased region" description="Polar residues" evidence="19">
    <location>
        <begin position="2111"/>
        <end position="2125"/>
    </location>
</feature>
<feature type="transmembrane region" description="Helical" evidence="20">
    <location>
        <begin position="812"/>
        <end position="830"/>
    </location>
</feature>
<evidence type="ECO:0000259" key="21">
    <source>
        <dbReference type="SMART" id="SM01062"/>
    </source>
</evidence>
<keyword evidence="3" id="KW-0597">Phosphoprotein</keyword>
<evidence type="ECO:0000256" key="2">
    <source>
        <dbReference type="ARBA" id="ARBA00022448"/>
    </source>
</evidence>
<keyword evidence="16" id="KW-0407">Ion channel</keyword>
<evidence type="ECO:0000313" key="22">
    <source>
        <dbReference type="EMBL" id="AWJ68254.1"/>
    </source>
</evidence>
<keyword evidence="11 20" id="KW-1133">Transmembrane helix</keyword>
<dbReference type="FunFam" id="1.10.287.70:FF:000117">
    <property type="entry name" value="Voltage-gated Ca2+ channel, alpha subunit"/>
    <property type="match status" value="1"/>
</dbReference>
<dbReference type="FunFam" id="1.20.120.350:FF:000001">
    <property type="entry name" value="Voltage-dependent L-type calcium channel subunit alpha"/>
    <property type="match status" value="1"/>
</dbReference>
<dbReference type="Pfam" id="PF16905">
    <property type="entry name" value="GPHH"/>
    <property type="match status" value="1"/>
</dbReference>
<accession>A0A2S1WM49</accession>
<evidence type="ECO:0000256" key="3">
    <source>
        <dbReference type="ARBA" id="ARBA00022553"/>
    </source>
</evidence>
<feature type="transmembrane region" description="Helical" evidence="20">
    <location>
        <begin position="71"/>
        <end position="89"/>
    </location>
</feature>
<keyword evidence="14" id="KW-1015">Disulfide bond</keyword>
<evidence type="ECO:0000256" key="17">
    <source>
        <dbReference type="PIRSR" id="PIRSR602077-1"/>
    </source>
</evidence>
<dbReference type="InterPro" id="IPR002077">
    <property type="entry name" value="VDCCAlpha1"/>
</dbReference>
<feature type="binding site" evidence="17">
    <location>
        <position position="624"/>
    </location>
    <ligand>
        <name>Ca(2+)</name>
        <dbReference type="ChEBI" id="CHEBI:29108"/>
    </ligand>
</feature>
<feature type="region of interest" description="Disordered" evidence="19">
    <location>
        <begin position="1852"/>
        <end position="1878"/>
    </location>
</feature>
<feature type="compositionally biased region" description="Basic and acidic residues" evidence="19">
    <location>
        <begin position="700"/>
        <end position="731"/>
    </location>
</feature>
<comment type="subcellular location">
    <subcellularLocation>
        <location evidence="1 18">Membrane</location>
        <topology evidence="1 18">Multi-pass membrane protein</topology>
    </subcellularLocation>
</comment>
<feature type="compositionally biased region" description="Acidic residues" evidence="19">
    <location>
        <begin position="1780"/>
        <end position="1792"/>
    </location>
</feature>
<feature type="compositionally biased region" description="Polar residues" evidence="19">
    <location>
        <begin position="733"/>
        <end position="744"/>
    </location>
</feature>
<dbReference type="PRINTS" id="PR00167">
    <property type="entry name" value="CACHANNEL"/>
</dbReference>
<feature type="compositionally biased region" description="Low complexity" evidence="19">
    <location>
        <begin position="1979"/>
        <end position="1989"/>
    </location>
</feature>
<evidence type="ECO:0000256" key="20">
    <source>
        <dbReference type="SAM" id="Phobius"/>
    </source>
</evidence>
<feature type="region of interest" description="Disordered" evidence="19">
    <location>
        <begin position="1968"/>
        <end position="1993"/>
    </location>
</feature>
<evidence type="ECO:0000256" key="11">
    <source>
        <dbReference type="ARBA" id="ARBA00022989"/>
    </source>
</evidence>
<dbReference type="PANTHER" id="PTHR45628">
    <property type="entry name" value="VOLTAGE-DEPENDENT CALCIUM CHANNEL TYPE A SUBUNIT ALPHA-1"/>
    <property type="match status" value="1"/>
</dbReference>
<dbReference type="SUPFAM" id="SSF81324">
    <property type="entry name" value="Voltage-gated potassium channels"/>
    <property type="match status" value="4"/>
</dbReference>
<dbReference type="PRINTS" id="PR01630">
    <property type="entry name" value="LVDCCALPHA1"/>
</dbReference>
<feature type="domain" description="Voltage-dependent calcium channel alpha-1 subunit IQ" evidence="21">
    <location>
        <begin position="1507"/>
        <end position="1541"/>
    </location>
</feature>
<feature type="compositionally biased region" description="Basic and acidic residues" evidence="19">
    <location>
        <begin position="2278"/>
        <end position="2294"/>
    </location>
</feature>
<evidence type="ECO:0000256" key="14">
    <source>
        <dbReference type="ARBA" id="ARBA00023157"/>
    </source>
</evidence>
<keyword evidence="13 20" id="KW-0472">Membrane</keyword>
<evidence type="ECO:0000256" key="4">
    <source>
        <dbReference type="ARBA" id="ARBA00022568"/>
    </source>
</evidence>
<feature type="transmembrane region" description="Helical" evidence="20">
    <location>
        <begin position="475"/>
        <end position="496"/>
    </location>
</feature>
<evidence type="ECO:0000256" key="15">
    <source>
        <dbReference type="ARBA" id="ARBA00023180"/>
    </source>
</evidence>
<name>A0A2S1WM49_9ANNE</name>
<evidence type="ECO:0000256" key="1">
    <source>
        <dbReference type="ARBA" id="ARBA00004141"/>
    </source>
</evidence>
<dbReference type="GO" id="GO:0005891">
    <property type="term" value="C:voltage-gated calcium channel complex"/>
    <property type="evidence" value="ECO:0007669"/>
    <property type="project" value="InterPro"/>
</dbReference>
<dbReference type="FunFam" id="1.20.120.350:FF:000006">
    <property type="entry name" value="Voltage-dependent L-type calcium channel subunit alpha"/>
    <property type="match status" value="1"/>
</dbReference>
<dbReference type="SMART" id="SM01062">
    <property type="entry name" value="Ca_chan_IQ"/>
    <property type="match status" value="1"/>
</dbReference>
<dbReference type="FunFam" id="1.20.120.350:FF:000010">
    <property type="entry name" value="Voltage-dependent L-type calcium channel subunit alpha"/>
    <property type="match status" value="1"/>
</dbReference>
<keyword evidence="12" id="KW-0406">Ion transport</keyword>
<dbReference type="Gene3D" id="6.10.250.2180">
    <property type="match status" value="1"/>
</dbReference>
<dbReference type="InterPro" id="IPR027359">
    <property type="entry name" value="Volt_channel_dom_sf"/>
</dbReference>
<dbReference type="FunFam" id="1.20.120.350:FF:000064">
    <property type="entry name" value="Voltage-dependent L-type calcium channel subunit alpha"/>
    <property type="match status" value="1"/>
</dbReference>
<evidence type="ECO:0000256" key="18">
    <source>
        <dbReference type="RuleBase" id="RU003808"/>
    </source>
</evidence>
<feature type="transmembrane region" description="Helical" evidence="20">
    <location>
        <begin position="280"/>
        <end position="301"/>
    </location>
</feature>
<feature type="transmembrane region" description="Helical" evidence="20">
    <location>
        <begin position="203"/>
        <end position="225"/>
    </location>
</feature>
<keyword evidence="5 18" id="KW-0107">Calcium channel</keyword>
<dbReference type="EMBL" id="MG973401">
    <property type="protein sequence ID" value="AWJ68254.1"/>
    <property type="molecule type" value="mRNA"/>
</dbReference>
<evidence type="ECO:0000256" key="7">
    <source>
        <dbReference type="ARBA" id="ARBA00022723"/>
    </source>
</evidence>
<feature type="binding site" evidence="17">
    <location>
        <position position="1026"/>
    </location>
    <ligand>
        <name>Ca(2+)</name>
        <dbReference type="ChEBI" id="CHEBI:29108"/>
    </ligand>
</feature>
<feature type="region of interest" description="Disordered" evidence="19">
    <location>
        <begin position="383"/>
        <end position="410"/>
    </location>
</feature>
<feature type="transmembrane region" description="Helical" evidence="20">
    <location>
        <begin position="850"/>
        <end position="868"/>
    </location>
</feature>
<dbReference type="FunFam" id="1.10.238.10:FF:000063">
    <property type="entry name" value="Voltage-dependent N-type calcium channel subunit alpha"/>
    <property type="match status" value="1"/>
</dbReference>
<feature type="transmembrane region" description="Helical" evidence="20">
    <location>
        <begin position="1260"/>
        <end position="1282"/>
    </location>
</feature>
<feature type="transmembrane region" description="Helical" evidence="20">
    <location>
        <begin position="1052"/>
        <end position="1080"/>
    </location>
</feature>
<feature type="transmembrane region" description="Helical" evidence="20">
    <location>
        <begin position="1164"/>
        <end position="1184"/>
    </location>
</feature>
<feature type="transmembrane region" description="Helical" evidence="20">
    <location>
        <begin position="313"/>
        <end position="335"/>
    </location>
</feature>
<evidence type="ECO:0000256" key="19">
    <source>
        <dbReference type="SAM" id="MobiDB-lite"/>
    </source>
</evidence>
<feature type="transmembrane region" description="Helical" evidence="20">
    <location>
        <begin position="940"/>
        <end position="962"/>
    </location>
</feature>
<feature type="compositionally biased region" description="Basic and acidic residues" evidence="19">
    <location>
        <begin position="383"/>
        <end position="402"/>
    </location>
</feature>